<evidence type="ECO:0000313" key="1">
    <source>
        <dbReference type="EMBL" id="KRU22397.1"/>
    </source>
</evidence>
<protein>
    <submittedName>
        <fullName evidence="1">Uncharacterized protein</fullName>
    </submittedName>
</protein>
<dbReference type="RefSeq" id="WP_058024834.1">
    <property type="nucleotide sequence ID" value="NZ_LNDJ01000069.1"/>
</dbReference>
<reference evidence="1 2" key="1">
    <citation type="submission" date="2015-11" db="EMBL/GenBank/DDBJ databases">
        <title>Permanent draft genome of Psychrobacter piscatorii LQ58.</title>
        <authorList>
            <person name="Zhou M."/>
            <person name="Dong B."/>
            <person name="Liu Q."/>
        </authorList>
    </citation>
    <scope>NUCLEOTIDE SEQUENCE [LARGE SCALE GENOMIC DNA]</scope>
    <source>
        <strain evidence="1 2">LQ58</strain>
    </source>
</reference>
<evidence type="ECO:0000313" key="2">
    <source>
        <dbReference type="Proteomes" id="UP000051202"/>
    </source>
</evidence>
<gene>
    <name evidence="1" type="ORF">AS194_08660</name>
</gene>
<dbReference type="Proteomes" id="UP000051202">
    <property type="component" value="Unassembled WGS sequence"/>
</dbReference>
<keyword evidence="2" id="KW-1185">Reference proteome</keyword>
<comment type="caution">
    <text evidence="1">The sequence shown here is derived from an EMBL/GenBank/DDBJ whole genome shotgun (WGS) entry which is preliminary data.</text>
</comment>
<sequence>MAHYFGFVPSDKLKVLISEAEQVVASNEQVDYYPYRDALTHQTARDLTDNLLVGLVEIIPNPERQAAMRKIVTMIERSTDTLLNILLGKESNEEVLPSFHFLKDQATFIDNEGVKRIGFKLSEADARTIVEGFAAITPEHVDRAKFKTALETMNDATLTHFVSRYAETLKLGMIKRKSVPVAKSAIDKGMNMALNKLLPDLPNDSLNRLANYYRPFIIEKPE</sequence>
<proteinExistence type="predicted"/>
<accession>A0A0T6DSC2</accession>
<dbReference type="EMBL" id="LNDJ01000069">
    <property type="protein sequence ID" value="KRU22397.1"/>
    <property type="molecule type" value="Genomic_DNA"/>
</dbReference>
<dbReference type="AlphaFoldDB" id="A0A0T6DSC2"/>
<name>A0A0T6DSC2_9GAMM</name>
<organism evidence="1 2">
    <name type="scientific">Psychrobacter piscatorii</name>
    <dbReference type="NCBI Taxonomy" id="554343"/>
    <lineage>
        <taxon>Bacteria</taxon>
        <taxon>Pseudomonadati</taxon>
        <taxon>Pseudomonadota</taxon>
        <taxon>Gammaproteobacteria</taxon>
        <taxon>Moraxellales</taxon>
        <taxon>Moraxellaceae</taxon>
        <taxon>Psychrobacter</taxon>
    </lineage>
</organism>